<dbReference type="Pfam" id="PF05288">
    <property type="entry name" value="Pox_A3L"/>
    <property type="match status" value="1"/>
</dbReference>
<dbReference type="EMBL" id="MN702450">
    <property type="protein sequence ID" value="QNI39970.1"/>
    <property type="molecule type" value="Genomic_DNA"/>
</dbReference>
<organismHost>
    <name type="scientific">Cynomys leucurus</name>
    <name type="common">White-tailed prairie dog</name>
    <dbReference type="NCBI Taxonomy" id="99825"/>
</organismHost>
<dbReference type="Proteomes" id="UP000515833">
    <property type="component" value="Segment"/>
</dbReference>
<organismHost>
    <name type="scientific">Mus musculus</name>
    <name type="common">Mouse</name>
    <dbReference type="NCBI Taxonomy" id="10090"/>
</organismHost>
<organismHost>
    <name type="scientific">Cynomys parvidens</name>
    <name type="common">Utah prairie dog</name>
    <dbReference type="NCBI Taxonomy" id="99827"/>
</organismHost>
<reference evidence="1 2" key="2">
    <citation type="submission" date="2020-09" db="EMBL/GenBank/DDBJ databases">
        <title>Genomic history of human monkeypox in the Central African Republic between 2001 and 2018.</title>
        <authorList>
            <person name="Selekon B."/>
            <person name="Labouba I.L."/>
            <person name="Gonofio E.C."/>
            <person name="Sem Ouilibona R."/>
            <person name="Simo Tchetgna H."/>
            <person name="Besombes C."/>
            <person name="Feher M."/>
            <person name="Fontanet A."/>
            <person name="Kazanji M."/>
            <person name="Manugerra J.-C."/>
            <person name="Gessain A."/>
            <person name="Nakoune E."/>
            <person name="Berthet N."/>
        </authorList>
    </citation>
    <scope>NUCLEOTIDE SEQUENCE [LARGE SCALE GENOMIC DNA]</scope>
    <source>
        <strain evidence="1 2">B1_contig_SPADES</strain>
    </source>
</reference>
<organismHost>
    <name type="scientific">Homo sapiens</name>
    <name type="common">Human</name>
    <dbReference type="NCBI Taxonomy" id="9606"/>
</organismHost>
<evidence type="ECO:0000313" key="2">
    <source>
        <dbReference type="Proteomes" id="UP000515833"/>
    </source>
</evidence>
<evidence type="ECO:0008006" key="3">
    <source>
        <dbReference type="Google" id="ProtNLM"/>
    </source>
</evidence>
<accession>A0A7G8C599</accession>
<protein>
    <recommendedName>
        <fullName evidence="3">S-S bond formation pathway protein</fullName>
    </recommendedName>
</protein>
<organismHost>
    <name type="scientific">Cynomys gunnisoni</name>
    <name type="common">Gunnison's prairie dog</name>
    <name type="synonym">Spermophilus gunnisoni</name>
    <dbReference type="NCBI Taxonomy" id="45479"/>
</organismHost>
<organismHost>
    <name type="scientific">Cynomys ludovicianus</name>
    <name type="common">Black-tailed prairie dog</name>
    <dbReference type="NCBI Taxonomy" id="45480"/>
</organismHost>
<organismHost>
    <name type="scientific">Gliridae</name>
    <name type="common">dormice</name>
    <dbReference type="NCBI Taxonomy" id="30650"/>
</organismHost>
<sequence>MSWYEKYNIVLNPPKRCSSTCSDNLTTILSEDGTNIIRVILYSQPKKLKILQDFLTTSRNKMFLYKILDDEIRRVLT</sequence>
<reference evidence="1 2" key="1">
    <citation type="submission" date="2019-11" db="EMBL/GenBank/DDBJ databases">
        <authorList>
            <person name="Nkili Meyong A."/>
        </authorList>
    </citation>
    <scope>NUCLEOTIDE SEQUENCE [LARGE SCALE GENOMIC DNA]</scope>
    <source>
        <strain evidence="1 2">B1_contig_SPADES</strain>
    </source>
</reference>
<evidence type="ECO:0000313" key="1">
    <source>
        <dbReference type="EMBL" id="QNI39970.1"/>
    </source>
</evidence>
<organismHost>
    <name type="scientific">Cynomys mexicanus</name>
    <name type="common">Mexican prairie dog</name>
    <dbReference type="NCBI Taxonomy" id="99826"/>
</organismHost>
<organismHost>
    <name type="scientific">Heliosciurus ruwenzorii</name>
    <name type="common">Ruwenzori sun squirrel</name>
    <dbReference type="NCBI Taxonomy" id="226685"/>
</organismHost>
<dbReference type="SMR" id="A0A7G8C599"/>
<name>A0A7G8C599_MONPV</name>
<proteinExistence type="predicted"/>
<organism evidence="1 2">
    <name type="scientific">Monkeypox virus</name>
    <name type="common">MPXV</name>
    <dbReference type="NCBI Taxonomy" id="10244"/>
    <lineage>
        <taxon>Viruses</taxon>
        <taxon>Varidnaviria</taxon>
        <taxon>Bamfordvirae</taxon>
        <taxon>Nucleocytoviricota</taxon>
        <taxon>Pokkesviricetes</taxon>
        <taxon>Chitovirales</taxon>
        <taxon>Poxviridae</taxon>
        <taxon>Chordopoxvirinae</taxon>
        <taxon>Orthopoxvirus</taxon>
        <taxon>Orthopoxvirus monkeypox</taxon>
    </lineage>
</organism>
<dbReference type="InterPro" id="IPR007952">
    <property type="entry name" value="Poxvirus_A2.5L"/>
</dbReference>